<evidence type="ECO:0000256" key="2">
    <source>
        <dbReference type="ARBA" id="ARBA00006787"/>
    </source>
</evidence>
<name>A0A6C0F9K5_9ZZZZ</name>
<keyword evidence="5" id="KW-0408">Iron</keyword>
<protein>
    <submittedName>
        <fullName evidence="6">Uncharacterized protein</fullName>
    </submittedName>
</protein>
<comment type="similarity">
    <text evidence="2">Belongs to the carotenoid oxygenase family.</text>
</comment>
<proteinExistence type="inferred from homology"/>
<keyword evidence="3" id="KW-0479">Metal-binding</keyword>
<evidence type="ECO:0000313" key="6">
    <source>
        <dbReference type="EMBL" id="QHT37249.1"/>
    </source>
</evidence>
<evidence type="ECO:0000256" key="5">
    <source>
        <dbReference type="ARBA" id="ARBA00023004"/>
    </source>
</evidence>
<dbReference type="EMBL" id="MN738791">
    <property type="protein sequence ID" value="QHT37249.1"/>
    <property type="molecule type" value="Genomic_DNA"/>
</dbReference>
<dbReference type="InterPro" id="IPR004294">
    <property type="entry name" value="Carotenoid_Oase"/>
</dbReference>
<dbReference type="GO" id="GO:0016121">
    <property type="term" value="P:carotene catabolic process"/>
    <property type="evidence" value="ECO:0007669"/>
    <property type="project" value="TreeGrafter"/>
</dbReference>
<evidence type="ECO:0000256" key="3">
    <source>
        <dbReference type="ARBA" id="ARBA00022723"/>
    </source>
</evidence>
<sequence length="375" mass="43471">MQRMKLVKGTPHKLNLKYYKNSAKPFRDKYPLSGNGRIYKYNFSDEAIEFSQIDISVSPKSFKGLHEKSPMPLANFANTSLFEHNKEIYAIFESKPPVNISTLYETTFDNKLCNFLNVHYEKDENNDTILFSSVGKNLIIFRIPESSNIAKTEVSIKLSQSFYIHSFVRDGDYLIFSMFPSDFDIKSMIVGMKSVIDSLVFKNNEHLQLLIYNLRTKTHNIVDIPDITSPVFHIVGTLNQLHLFATPRNFAMNNITSKYDYNSKHYILDIDTDGTVNFLLHTEFCGEMPYFYKNTLAFVENQTLHCNCMSKYFQGYIEEPAIIESSDKDLQILQIEHFQNKTFLHIIDVNTMNTESLYQLNKQTIHGFHGLISNN</sequence>
<dbReference type="Pfam" id="PF03055">
    <property type="entry name" value="RPE65"/>
    <property type="match status" value="1"/>
</dbReference>
<dbReference type="GO" id="GO:0046872">
    <property type="term" value="F:metal ion binding"/>
    <property type="evidence" value="ECO:0007669"/>
    <property type="project" value="UniProtKB-KW"/>
</dbReference>
<evidence type="ECO:0000256" key="4">
    <source>
        <dbReference type="ARBA" id="ARBA00023002"/>
    </source>
</evidence>
<accession>A0A6C0F9K5</accession>
<dbReference type="PANTHER" id="PTHR10543">
    <property type="entry name" value="BETA-CAROTENE DIOXYGENASE"/>
    <property type="match status" value="1"/>
</dbReference>
<dbReference type="GO" id="GO:0010436">
    <property type="term" value="F:carotenoid dioxygenase activity"/>
    <property type="evidence" value="ECO:0007669"/>
    <property type="project" value="TreeGrafter"/>
</dbReference>
<dbReference type="PANTHER" id="PTHR10543:SF89">
    <property type="entry name" value="CAROTENOID 9,10(9',10')-CLEAVAGE DIOXYGENASE 1"/>
    <property type="match status" value="1"/>
</dbReference>
<reference evidence="6" key="1">
    <citation type="journal article" date="2020" name="Nature">
        <title>Giant virus diversity and host interactions through global metagenomics.</title>
        <authorList>
            <person name="Schulz F."/>
            <person name="Roux S."/>
            <person name="Paez-Espino D."/>
            <person name="Jungbluth S."/>
            <person name="Walsh D.A."/>
            <person name="Denef V.J."/>
            <person name="McMahon K.D."/>
            <person name="Konstantinidis K.T."/>
            <person name="Eloe-Fadrosh E.A."/>
            <person name="Kyrpides N.C."/>
            <person name="Woyke T."/>
        </authorList>
    </citation>
    <scope>NUCLEOTIDE SEQUENCE</scope>
    <source>
        <strain evidence="6">GVMAG-S-ERX555967-131</strain>
    </source>
</reference>
<comment type="cofactor">
    <cofactor evidence="1">
        <name>Fe(2+)</name>
        <dbReference type="ChEBI" id="CHEBI:29033"/>
    </cofactor>
</comment>
<dbReference type="AlphaFoldDB" id="A0A6C0F9K5"/>
<organism evidence="6">
    <name type="scientific">viral metagenome</name>
    <dbReference type="NCBI Taxonomy" id="1070528"/>
    <lineage>
        <taxon>unclassified sequences</taxon>
        <taxon>metagenomes</taxon>
        <taxon>organismal metagenomes</taxon>
    </lineage>
</organism>
<keyword evidence="4" id="KW-0560">Oxidoreductase</keyword>
<evidence type="ECO:0000256" key="1">
    <source>
        <dbReference type="ARBA" id="ARBA00001954"/>
    </source>
</evidence>